<evidence type="ECO:0000313" key="2">
    <source>
        <dbReference type="Proteomes" id="UP000016636"/>
    </source>
</evidence>
<evidence type="ECO:0000313" key="1">
    <source>
        <dbReference type="EMBL" id="ERJ21893.1"/>
    </source>
</evidence>
<dbReference type="Proteomes" id="UP000016636">
    <property type="component" value="Unassembled WGS sequence"/>
</dbReference>
<protein>
    <submittedName>
        <fullName evidence="1">Uncharacterized protein</fullName>
    </submittedName>
</protein>
<organism evidence="1 2">
    <name type="scientific">Campylobacter concisus UNSW3</name>
    <dbReference type="NCBI Taxonomy" id="1242966"/>
    <lineage>
        <taxon>Bacteria</taxon>
        <taxon>Pseudomonadati</taxon>
        <taxon>Campylobacterota</taxon>
        <taxon>Epsilonproteobacteria</taxon>
        <taxon>Campylobacterales</taxon>
        <taxon>Campylobacteraceae</taxon>
        <taxon>Campylobacter</taxon>
    </lineage>
</organism>
<dbReference type="EMBL" id="ANNE01000013">
    <property type="protein sequence ID" value="ERJ21893.1"/>
    <property type="molecule type" value="Genomic_DNA"/>
</dbReference>
<dbReference type="AlphaFoldDB" id="U2G768"/>
<reference evidence="1 2" key="1">
    <citation type="journal article" date="2013" name="BMC Genomics">
        <title>Comparative genomics of Campylobacter concisus isolates reveals genetic diversity and provides insights into disease association.</title>
        <authorList>
            <person name="Deshpande N.P."/>
            <person name="Kaakoush N.O."/>
            <person name="Wilkins M.R."/>
            <person name="Mitchell H.M."/>
        </authorList>
    </citation>
    <scope>NUCLEOTIDE SEQUENCE [LARGE SCALE GENOMIC DNA]</scope>
    <source>
        <strain evidence="1 2">UNSW3</strain>
    </source>
</reference>
<accession>U2G768</accession>
<comment type="caution">
    <text evidence="1">The sequence shown here is derived from an EMBL/GenBank/DDBJ whole genome shotgun (WGS) entry which is preliminary data.</text>
</comment>
<name>U2G768_9BACT</name>
<dbReference type="PATRIC" id="fig|1242966.3.peg.1378"/>
<gene>
    <name evidence="1" type="ORF">UNSW3_1372</name>
</gene>
<proteinExistence type="predicted"/>
<sequence>MLHNIAFDRLEKDTIYDVLLMEMCKGKVKFINKIQRLIDIFEKEVLKCCLM</sequence>